<dbReference type="PRINTS" id="PR00758">
    <property type="entry name" value="ARSENICPUMP"/>
</dbReference>
<feature type="transmembrane region" description="Helical" evidence="8">
    <location>
        <begin position="224"/>
        <end position="244"/>
    </location>
</feature>
<name>A0ABN0QU17_MYCUL</name>
<comment type="similarity">
    <text evidence="2">Belongs to the CitM (TC 2.A.11) transporter family.</text>
</comment>
<comment type="subcellular location">
    <subcellularLocation>
        <location evidence="1">Cell membrane</location>
        <topology evidence="1">Multi-pass membrane protein</topology>
    </subcellularLocation>
</comment>
<feature type="transmembrane region" description="Helical" evidence="8">
    <location>
        <begin position="95"/>
        <end position="120"/>
    </location>
</feature>
<dbReference type="CDD" id="cd01116">
    <property type="entry name" value="P_permease"/>
    <property type="match status" value="1"/>
</dbReference>
<evidence type="ECO:0000256" key="3">
    <source>
        <dbReference type="ARBA" id="ARBA00022448"/>
    </source>
</evidence>
<proteinExistence type="inferred from homology"/>
<sequence>MSIVAVAIFVVAYALIASERVNKTLVALAGAAIVVMLPVINSEDVFYSHETGVDWDVIFLLLGMMIIVSVLRQTGVFEYVAICAAKRARGKPLRIMILLVIVTAVASALLDNVTTVLLIAPVTLLVCDRLVINPAPYLMAEAFASNIGGTATLVGDPPNIVIASKGGLTFNDFLIHLAPIVVIVMAVFILMLPRLFPGSFEADPERVADVMSLEEKEAIRDHGLLIKCGIVLLLVFTAFVANSALHVKPSMVALIGAGILVVVSRLDHSDYLSSVEWDTLLFFVGLFIMVGALVKTGVVTQVAQMAVTATGGNTLLATMVILASSLVISGIVNNVPYAATMTPIVAELVPVLVDKGNPDVLWWALALGTDFGGDLTAIGASANVIVLGIAKRADNPISFWEFTRKGIVVTTMSLVLAAIYLWVRYFVLS</sequence>
<dbReference type="InterPro" id="IPR004680">
    <property type="entry name" value="Cit_transptr-like_dom"/>
</dbReference>
<reference evidence="10 11" key="1">
    <citation type="submission" date="2014-01" db="EMBL/GenBank/DDBJ databases">
        <authorList>
            <person name="Dobos K."/>
            <person name="Lenaerts A."/>
            <person name="Ordway D."/>
            <person name="DeGroote M.A."/>
            <person name="Parker T."/>
            <person name="Sizemore C."/>
            <person name="Tallon L.J."/>
            <person name="Sadzewicz L.K."/>
            <person name="Sengamalay N."/>
            <person name="Fraser C.M."/>
            <person name="Hine E."/>
            <person name="Shefchek K.A."/>
            <person name="Das S.P."/>
            <person name="Tettelin H."/>
        </authorList>
    </citation>
    <scope>NUCLEOTIDE SEQUENCE [LARGE SCALE GENOMIC DNA]</scope>
    <source>
        <strain evidence="10 11">Harvey</strain>
    </source>
</reference>
<feature type="transmembrane region" description="Helical" evidence="8">
    <location>
        <begin position="280"/>
        <end position="303"/>
    </location>
</feature>
<evidence type="ECO:0000313" key="11">
    <source>
        <dbReference type="Proteomes" id="UP000020681"/>
    </source>
</evidence>
<evidence type="ECO:0000256" key="6">
    <source>
        <dbReference type="ARBA" id="ARBA00022989"/>
    </source>
</evidence>
<feature type="transmembrane region" description="Helical" evidence="8">
    <location>
        <begin position="315"/>
        <end position="340"/>
    </location>
</feature>
<evidence type="ECO:0000256" key="4">
    <source>
        <dbReference type="ARBA" id="ARBA00022475"/>
    </source>
</evidence>
<keyword evidence="4" id="KW-1003">Cell membrane</keyword>
<protein>
    <submittedName>
        <fullName evidence="10">Arsenical pump membrane family protein</fullName>
    </submittedName>
</protein>
<evidence type="ECO:0000256" key="2">
    <source>
        <dbReference type="ARBA" id="ARBA00009843"/>
    </source>
</evidence>
<evidence type="ECO:0000256" key="7">
    <source>
        <dbReference type="ARBA" id="ARBA00023136"/>
    </source>
</evidence>
<dbReference type="InterPro" id="IPR051475">
    <property type="entry name" value="Diverse_Ion_Transporter"/>
</dbReference>
<feature type="transmembrane region" description="Helical" evidence="8">
    <location>
        <begin position="53"/>
        <end position="71"/>
    </location>
</feature>
<keyword evidence="11" id="KW-1185">Reference proteome</keyword>
<feature type="transmembrane region" description="Helical" evidence="8">
    <location>
        <begin position="24"/>
        <end position="41"/>
    </location>
</feature>
<evidence type="ECO:0000259" key="9">
    <source>
        <dbReference type="Pfam" id="PF03600"/>
    </source>
</evidence>
<dbReference type="Pfam" id="PF03600">
    <property type="entry name" value="CitMHS"/>
    <property type="match status" value="1"/>
</dbReference>
<comment type="caution">
    <text evidence="10">The sequence shown here is derived from an EMBL/GenBank/DDBJ whole genome shotgun (WGS) entry which is preliminary data.</text>
</comment>
<dbReference type="PANTHER" id="PTHR43568:SF1">
    <property type="entry name" value="P PROTEIN"/>
    <property type="match status" value="1"/>
</dbReference>
<feature type="transmembrane region" description="Helical" evidence="8">
    <location>
        <begin position="402"/>
        <end position="423"/>
    </location>
</feature>
<keyword evidence="6 8" id="KW-1133">Transmembrane helix</keyword>
<gene>
    <name evidence="10" type="ORF">I551_5291</name>
</gene>
<keyword evidence="7 8" id="KW-0472">Membrane</keyword>
<evidence type="ECO:0000256" key="1">
    <source>
        <dbReference type="ARBA" id="ARBA00004651"/>
    </source>
</evidence>
<feature type="transmembrane region" description="Helical" evidence="8">
    <location>
        <begin position="360"/>
        <end position="390"/>
    </location>
</feature>
<accession>A0ABN0QU17</accession>
<evidence type="ECO:0000256" key="5">
    <source>
        <dbReference type="ARBA" id="ARBA00022692"/>
    </source>
</evidence>
<keyword evidence="3" id="KW-0813">Transport</keyword>
<evidence type="ECO:0000313" key="10">
    <source>
        <dbReference type="EMBL" id="EUA88188.1"/>
    </source>
</evidence>
<evidence type="ECO:0000256" key="8">
    <source>
        <dbReference type="SAM" id="Phobius"/>
    </source>
</evidence>
<dbReference type="PANTHER" id="PTHR43568">
    <property type="entry name" value="P PROTEIN"/>
    <property type="match status" value="1"/>
</dbReference>
<feature type="transmembrane region" description="Helical" evidence="8">
    <location>
        <begin position="173"/>
        <end position="196"/>
    </location>
</feature>
<dbReference type="EMBL" id="JAOL01000146">
    <property type="protein sequence ID" value="EUA88188.1"/>
    <property type="molecule type" value="Genomic_DNA"/>
</dbReference>
<organism evidence="10 11">
    <name type="scientific">Mycobacterium ulcerans str. Harvey</name>
    <dbReference type="NCBI Taxonomy" id="1299332"/>
    <lineage>
        <taxon>Bacteria</taxon>
        <taxon>Bacillati</taxon>
        <taxon>Actinomycetota</taxon>
        <taxon>Actinomycetes</taxon>
        <taxon>Mycobacteriales</taxon>
        <taxon>Mycobacteriaceae</taxon>
        <taxon>Mycobacterium</taxon>
        <taxon>Mycobacterium ulcerans group</taxon>
    </lineage>
</organism>
<dbReference type="InterPro" id="IPR000802">
    <property type="entry name" value="Arsenical_pump_ArsB"/>
</dbReference>
<keyword evidence="5 8" id="KW-0812">Transmembrane</keyword>
<dbReference type="Proteomes" id="UP000020681">
    <property type="component" value="Unassembled WGS sequence"/>
</dbReference>
<feature type="domain" description="Citrate transporter-like" evidence="9">
    <location>
        <begin position="13"/>
        <end position="368"/>
    </location>
</feature>